<dbReference type="Gene3D" id="3.40.228.10">
    <property type="entry name" value="Dimethylsulfoxide Reductase, domain 2"/>
    <property type="match status" value="1"/>
</dbReference>
<dbReference type="InterPro" id="IPR050612">
    <property type="entry name" value="Prok_Mopterin_Oxidored"/>
</dbReference>
<accession>E0SP04</accession>
<keyword evidence="3" id="KW-0500">Molybdenum</keyword>
<comment type="similarity">
    <text evidence="2">Belongs to the prokaryotic molybdopterin-containing oxidoreductase family.</text>
</comment>
<evidence type="ECO:0000313" key="9">
    <source>
        <dbReference type="EMBL" id="ADM27950.1"/>
    </source>
</evidence>
<dbReference type="InterPro" id="IPR006656">
    <property type="entry name" value="Mopterin_OxRdtase"/>
</dbReference>
<feature type="domain" description="4Fe-4S Mo/W bis-MGD-type" evidence="8">
    <location>
        <begin position="1"/>
        <end position="55"/>
    </location>
</feature>
<dbReference type="SUPFAM" id="SSF50692">
    <property type="entry name" value="ADC-like"/>
    <property type="match status" value="1"/>
</dbReference>
<dbReference type="PANTHER" id="PTHR43742">
    <property type="entry name" value="TRIMETHYLAMINE-N-OXIDE REDUCTASE"/>
    <property type="match status" value="1"/>
</dbReference>
<evidence type="ECO:0000256" key="7">
    <source>
        <dbReference type="ARBA" id="ARBA00023014"/>
    </source>
</evidence>
<dbReference type="InterPro" id="IPR009010">
    <property type="entry name" value="Asp_de-COase-like_dom_sf"/>
</dbReference>
<dbReference type="Gene3D" id="3.40.50.740">
    <property type="match status" value="1"/>
</dbReference>
<dbReference type="EC" id="1.7.99.4" evidence="9"/>
<dbReference type="InterPro" id="IPR006655">
    <property type="entry name" value="Mopterin_OxRdtase_prok_CS"/>
</dbReference>
<evidence type="ECO:0000256" key="1">
    <source>
        <dbReference type="ARBA" id="ARBA00001942"/>
    </source>
</evidence>
<dbReference type="SUPFAM" id="SSF53706">
    <property type="entry name" value="Formate dehydrogenase/DMSO reductase, domains 1-3"/>
    <property type="match status" value="1"/>
</dbReference>
<dbReference type="BioCyc" id="IAGG583356:GHAH-1120-MONOMER"/>
<dbReference type="CDD" id="cd02775">
    <property type="entry name" value="MopB_CT"/>
    <property type="match status" value="1"/>
</dbReference>
<keyword evidence="7" id="KW-0411">Iron-sulfur</keyword>
<evidence type="ECO:0000256" key="2">
    <source>
        <dbReference type="ARBA" id="ARBA00010312"/>
    </source>
</evidence>
<dbReference type="Pfam" id="PF01568">
    <property type="entry name" value="Molydop_binding"/>
    <property type="match status" value="1"/>
</dbReference>
<dbReference type="EMBL" id="CP002098">
    <property type="protein sequence ID" value="ADM27950.1"/>
    <property type="molecule type" value="Genomic_DNA"/>
</dbReference>
<dbReference type="PROSITE" id="PS00932">
    <property type="entry name" value="MOLYBDOPTERIN_PROK_3"/>
    <property type="match status" value="1"/>
</dbReference>
<dbReference type="STRING" id="583356.Igag_1138"/>
<dbReference type="Proteomes" id="UP000001304">
    <property type="component" value="Chromosome"/>
</dbReference>
<reference evidence="9 10" key="1">
    <citation type="journal article" date="2010" name="Stand. Genomic Sci.">
        <title>Complete genome sequence of Ignisphaera aggregans type strain (AQ1.S1).</title>
        <authorList>
            <person name="Goker M."/>
            <person name="Held B."/>
            <person name="Lapidus A."/>
            <person name="Nolan M."/>
            <person name="Spring S."/>
            <person name="Yasawong M."/>
            <person name="Lucas S."/>
            <person name="Glavina Del Rio T."/>
            <person name="Tice H."/>
            <person name="Cheng J.F."/>
            <person name="Goodwin L."/>
            <person name="Tapia R."/>
            <person name="Pitluck S."/>
            <person name="Liolios K."/>
            <person name="Ivanova N."/>
            <person name="Mavromatis K."/>
            <person name="Mikhailova N."/>
            <person name="Pati A."/>
            <person name="Chen A."/>
            <person name="Palaniappan K."/>
            <person name="Brambilla E."/>
            <person name="Land M."/>
            <person name="Hauser L."/>
            <person name="Chang Y.J."/>
            <person name="Jeffries C.D."/>
            <person name="Brettin T."/>
            <person name="Detter J.C."/>
            <person name="Han C."/>
            <person name="Rohde M."/>
            <person name="Sikorski J."/>
            <person name="Woyke T."/>
            <person name="Bristow J."/>
            <person name="Eisen J.A."/>
            <person name="Markowitz V."/>
            <person name="Hugenholtz P."/>
            <person name="Kyrpides N.C."/>
            <person name="Klenk H.P."/>
        </authorList>
    </citation>
    <scope>NUCLEOTIDE SEQUENCE [LARGE SCALE GENOMIC DNA]</scope>
    <source>
        <strain evidence="10">DSM 17230 / JCM 13409 / AQ1.S1</strain>
    </source>
</reference>
<comment type="cofactor">
    <cofactor evidence="1">
        <name>Mo-bis(molybdopterin guanine dinucleotide)</name>
        <dbReference type="ChEBI" id="CHEBI:60539"/>
    </cofactor>
</comment>
<keyword evidence="4" id="KW-0479">Metal-binding</keyword>
<dbReference type="PANTHER" id="PTHR43742:SF6">
    <property type="entry name" value="OXIDOREDUCTASE YYAE-RELATED"/>
    <property type="match status" value="1"/>
</dbReference>
<dbReference type="AlphaFoldDB" id="E0SP04"/>
<dbReference type="GO" id="GO:0051536">
    <property type="term" value="F:iron-sulfur cluster binding"/>
    <property type="evidence" value="ECO:0007669"/>
    <property type="project" value="UniProtKB-KW"/>
</dbReference>
<keyword evidence="5 9" id="KW-0560">Oxidoreductase</keyword>
<gene>
    <name evidence="9" type="ordered locus">Igag_1138</name>
</gene>
<dbReference type="KEGG" id="iag:Igag_1138"/>
<protein>
    <submittedName>
        <fullName evidence="9">Nitrate reductase</fullName>
        <ecNumber evidence="9">1.7.99.4</ecNumber>
    </submittedName>
</protein>
<proteinExistence type="inferred from homology"/>
<name>E0SP04_IGNAA</name>
<dbReference type="InterPro" id="IPR006657">
    <property type="entry name" value="MoPterin_dinucl-bd_dom"/>
</dbReference>
<evidence type="ECO:0000256" key="6">
    <source>
        <dbReference type="ARBA" id="ARBA00023004"/>
    </source>
</evidence>
<keyword evidence="10" id="KW-1185">Reference proteome</keyword>
<dbReference type="GO" id="GO:0046872">
    <property type="term" value="F:metal ion binding"/>
    <property type="evidence" value="ECO:0007669"/>
    <property type="project" value="UniProtKB-KW"/>
</dbReference>
<dbReference type="Gene3D" id="3.30.2070.10">
    <property type="entry name" value="Formate dehydrogenase/DMSO reductase"/>
    <property type="match status" value="1"/>
</dbReference>
<dbReference type="InterPro" id="IPR006963">
    <property type="entry name" value="Mopterin_OxRdtase_4Fe-4S_dom"/>
</dbReference>
<dbReference type="GO" id="GO:0043546">
    <property type="term" value="F:molybdopterin cofactor binding"/>
    <property type="evidence" value="ECO:0007669"/>
    <property type="project" value="InterPro"/>
</dbReference>
<dbReference type="SMART" id="SM00926">
    <property type="entry name" value="Molybdop_Fe4S4"/>
    <property type="match status" value="1"/>
</dbReference>
<organism evidence="9 10">
    <name type="scientific">Ignisphaera aggregans (strain DSM 17230 / JCM 13409 / AQ1.S1)</name>
    <dbReference type="NCBI Taxonomy" id="583356"/>
    <lineage>
        <taxon>Archaea</taxon>
        <taxon>Thermoproteota</taxon>
        <taxon>Thermoprotei</taxon>
        <taxon>Desulfurococcales</taxon>
        <taxon>Desulfurococcaceae</taxon>
        <taxon>Ignisphaera</taxon>
    </lineage>
</organism>
<evidence type="ECO:0000256" key="4">
    <source>
        <dbReference type="ARBA" id="ARBA00022723"/>
    </source>
</evidence>
<sequence>MIYRELLCPRDCYDTCRLVFSIEDNIVKDIKPSISFPTNGIACPKGIADHKRAYSSERILYPFINIDKNGNFRRIEWEEALDIIVGRLKELLSSKHSILFMDHAGNRGLITRHASRRLWNYLGVSRIDDSICDVNGAKALRLLYGSTYGIFPREMDSLRMVVVWGFNPFASAIHIFHKLLDIKKKGGFIVTIDVRYSETAEYSDLFIMPRPGSDGVLALGIARYLIENNMIDHSFINRYVYGFEEFSHYVSKYTLDYVERITSVPKYVITELAEEMYRRRPDVAIFIGYGVQRRIGGGDIVRAIASIPPLLGIHRGFFYSNTDGLPIDFDYIEGKYLGVPSRVISNQKVGEKLYEGEFRFVYIHLSNPVATLPNALKVLEGLKRRDVFVVVHDTHWSDTARIADIVLPAPTYLEKLDVVYSYWHNIVCINHPVIEPLGESLGEYHVMCEISKKLGIESDVCPSIDILLEKALGFETYKELMDNGCIELRPRPRDEYRTPTGRVELYSTIAEKEGLNPLPAVPIGEILRDDEFLLISSAIREYLHTQFEDVYGEIRPIVHINPEDARMLGIDNGDRIELYNSYGKAVLIAKISSKVPRRILWIPRGAKTLDGFRINIIVRDDIEPIGRGSVINSTIVKIRKVHKV</sequence>
<evidence type="ECO:0000256" key="3">
    <source>
        <dbReference type="ARBA" id="ARBA00022505"/>
    </source>
</evidence>
<dbReference type="HOGENOM" id="CLU_000422_13_3_2"/>
<evidence type="ECO:0000259" key="8">
    <source>
        <dbReference type="SMART" id="SM00926"/>
    </source>
</evidence>
<evidence type="ECO:0000256" key="5">
    <source>
        <dbReference type="ARBA" id="ARBA00023002"/>
    </source>
</evidence>
<dbReference type="Gene3D" id="2.40.40.20">
    <property type="match status" value="1"/>
</dbReference>
<dbReference type="Pfam" id="PF00384">
    <property type="entry name" value="Molybdopterin"/>
    <property type="match status" value="1"/>
</dbReference>
<evidence type="ECO:0000313" key="10">
    <source>
        <dbReference type="Proteomes" id="UP000001304"/>
    </source>
</evidence>
<dbReference type="GO" id="GO:0016491">
    <property type="term" value="F:oxidoreductase activity"/>
    <property type="evidence" value="ECO:0007669"/>
    <property type="project" value="UniProtKB-KW"/>
</dbReference>
<keyword evidence="6" id="KW-0408">Iron</keyword>